<evidence type="ECO:0000313" key="2">
    <source>
        <dbReference type="EMBL" id="GFO25938.1"/>
    </source>
</evidence>
<organism evidence="2 3">
    <name type="scientific">Plakobranchus ocellatus</name>
    <dbReference type="NCBI Taxonomy" id="259542"/>
    <lineage>
        <taxon>Eukaryota</taxon>
        <taxon>Metazoa</taxon>
        <taxon>Spiralia</taxon>
        <taxon>Lophotrochozoa</taxon>
        <taxon>Mollusca</taxon>
        <taxon>Gastropoda</taxon>
        <taxon>Heterobranchia</taxon>
        <taxon>Euthyneura</taxon>
        <taxon>Panpulmonata</taxon>
        <taxon>Sacoglossa</taxon>
        <taxon>Placobranchoidea</taxon>
        <taxon>Plakobranchidae</taxon>
        <taxon>Plakobranchus</taxon>
    </lineage>
</organism>
<evidence type="ECO:0000313" key="3">
    <source>
        <dbReference type="Proteomes" id="UP000735302"/>
    </source>
</evidence>
<evidence type="ECO:0000256" key="1">
    <source>
        <dbReference type="SAM" id="MobiDB-lite"/>
    </source>
</evidence>
<comment type="caution">
    <text evidence="2">The sequence shown here is derived from an EMBL/GenBank/DDBJ whole genome shotgun (WGS) entry which is preliminary data.</text>
</comment>
<accession>A0AAV4C3F5</accession>
<name>A0AAV4C3F5_9GAST</name>
<feature type="region of interest" description="Disordered" evidence="1">
    <location>
        <begin position="21"/>
        <end position="59"/>
    </location>
</feature>
<gene>
    <name evidence="2" type="ORF">PoB_005244300</name>
</gene>
<dbReference type="Proteomes" id="UP000735302">
    <property type="component" value="Unassembled WGS sequence"/>
</dbReference>
<keyword evidence="3" id="KW-1185">Reference proteome</keyword>
<proteinExistence type="predicted"/>
<protein>
    <submittedName>
        <fullName evidence="2">Uncharacterized protein</fullName>
    </submittedName>
</protein>
<reference evidence="2 3" key="1">
    <citation type="journal article" date="2021" name="Elife">
        <title>Chloroplast acquisition without the gene transfer in kleptoplastic sea slugs, Plakobranchus ocellatus.</title>
        <authorList>
            <person name="Maeda T."/>
            <person name="Takahashi S."/>
            <person name="Yoshida T."/>
            <person name="Shimamura S."/>
            <person name="Takaki Y."/>
            <person name="Nagai Y."/>
            <person name="Toyoda A."/>
            <person name="Suzuki Y."/>
            <person name="Arimoto A."/>
            <person name="Ishii H."/>
            <person name="Satoh N."/>
            <person name="Nishiyama T."/>
            <person name="Hasebe M."/>
            <person name="Maruyama T."/>
            <person name="Minagawa J."/>
            <person name="Obokata J."/>
            <person name="Shigenobu S."/>
        </authorList>
    </citation>
    <scope>NUCLEOTIDE SEQUENCE [LARGE SCALE GENOMIC DNA]</scope>
</reference>
<sequence length="128" mass="14493">MSDGRGWLKCSLTNLEARARPSETVQVEDARGNTGAGQDPCFTRINKLPPRRRKLGDPEPEIDQVRHCLAALRYTQRTAILLTRFSAPCLRISRPENSLSTFAHRTHNTNTQCLEKSRPNPKLRRSAI</sequence>
<dbReference type="AlphaFoldDB" id="A0AAV4C3F5"/>
<dbReference type="EMBL" id="BLXT01005778">
    <property type="protein sequence ID" value="GFO25938.1"/>
    <property type="molecule type" value="Genomic_DNA"/>
</dbReference>